<dbReference type="Proteomes" id="UP000010367">
    <property type="component" value="Chromosome"/>
</dbReference>
<dbReference type="Pfam" id="PF00535">
    <property type="entry name" value="Glycos_transf_2"/>
    <property type="match status" value="1"/>
</dbReference>
<dbReference type="EMBL" id="CP003607">
    <property type="protein sequence ID" value="AFY80058.1"/>
    <property type="molecule type" value="Genomic_DNA"/>
</dbReference>
<dbReference type="InterPro" id="IPR029044">
    <property type="entry name" value="Nucleotide-diphossugar_trans"/>
</dbReference>
<keyword evidence="3" id="KW-1185">Reference proteome</keyword>
<dbReference type="AlphaFoldDB" id="K9TCA9"/>
<dbReference type="InterPro" id="IPR001173">
    <property type="entry name" value="Glyco_trans_2-like"/>
</dbReference>
<dbReference type="FunCoup" id="K9TCA9">
    <property type="interactions" value="1"/>
</dbReference>
<name>K9TCA9_9CYAN</name>
<organism evidence="2 3">
    <name type="scientific">Oscillatoria acuminata PCC 6304</name>
    <dbReference type="NCBI Taxonomy" id="56110"/>
    <lineage>
        <taxon>Bacteria</taxon>
        <taxon>Bacillati</taxon>
        <taxon>Cyanobacteriota</taxon>
        <taxon>Cyanophyceae</taxon>
        <taxon>Oscillatoriophycideae</taxon>
        <taxon>Oscillatoriales</taxon>
        <taxon>Oscillatoriaceae</taxon>
        <taxon>Oscillatoria</taxon>
    </lineage>
</organism>
<evidence type="ECO:0000259" key="1">
    <source>
        <dbReference type="Pfam" id="PF00535"/>
    </source>
</evidence>
<dbReference type="eggNOG" id="COG0463">
    <property type="taxonomic scope" value="Bacteria"/>
</dbReference>
<dbReference type="STRING" id="56110.Oscil6304_0307"/>
<sequence length="381" mass="43830">MNPTFLSFCTIVKNEKYNLSRCLTSVKPYVNEIIVVDTGSDDGTPDIALEQGAKVFYFQWCDDFSAARNYAVSQASGEWILTLDADEELIIQSENFREILAANSKVLVYSLDLINVGQEENQIGGKLQRIFRNIPEIRYQGRLHEQLIYENQKISGSRRVYLNSLKILHYGYSDPDLTAQKATKRNIPLLERMKKEEGLSLGNLFSLAQMCDYFGQTEKAQVYYEELFGVLLHYVMNNERPNELVWLATMLHFFADKCLKQEQYETAQIFCQFGLKWFSDFPPLNALAGDLLIALGFTLGAVPYFEKCLQLGQEGNYYARDPFDVSFINTYPAYRLGCAYLNLHRWQEAKIACEMALSFDGNYSPAQQLLEQILQFFPDKK</sequence>
<feature type="domain" description="Glycosyltransferase 2-like" evidence="1">
    <location>
        <begin position="7"/>
        <end position="91"/>
    </location>
</feature>
<keyword evidence="2" id="KW-0808">Transferase</keyword>
<dbReference type="SUPFAM" id="SSF53448">
    <property type="entry name" value="Nucleotide-diphospho-sugar transferases"/>
    <property type="match status" value="1"/>
</dbReference>
<dbReference type="HOGENOM" id="CLU_023736_3_1_3"/>
<dbReference type="SUPFAM" id="SSF48452">
    <property type="entry name" value="TPR-like"/>
    <property type="match status" value="1"/>
</dbReference>
<dbReference type="KEGG" id="oac:Oscil6304_0307"/>
<dbReference type="GO" id="GO:0016740">
    <property type="term" value="F:transferase activity"/>
    <property type="evidence" value="ECO:0007669"/>
    <property type="project" value="UniProtKB-KW"/>
</dbReference>
<dbReference type="CDD" id="cd02511">
    <property type="entry name" value="Beta4Glucosyltransferase"/>
    <property type="match status" value="1"/>
</dbReference>
<dbReference type="RefSeq" id="WP_015146708.1">
    <property type="nucleotide sequence ID" value="NC_019693.1"/>
</dbReference>
<evidence type="ECO:0000313" key="3">
    <source>
        <dbReference type="Proteomes" id="UP000010367"/>
    </source>
</evidence>
<accession>K9TCA9</accession>
<reference evidence="2 3" key="1">
    <citation type="submission" date="2012-06" db="EMBL/GenBank/DDBJ databases">
        <title>Finished chromosome of genome of Oscillatoria acuminata PCC 6304.</title>
        <authorList>
            <consortium name="US DOE Joint Genome Institute"/>
            <person name="Gugger M."/>
            <person name="Coursin T."/>
            <person name="Rippka R."/>
            <person name="Tandeau De Marsac N."/>
            <person name="Huntemann M."/>
            <person name="Wei C.-L."/>
            <person name="Han J."/>
            <person name="Detter J.C."/>
            <person name="Han C."/>
            <person name="Tapia R."/>
            <person name="Davenport K."/>
            <person name="Daligault H."/>
            <person name="Erkkila T."/>
            <person name="Gu W."/>
            <person name="Munk A.C.C."/>
            <person name="Teshima H."/>
            <person name="Xu Y."/>
            <person name="Chain P."/>
            <person name="Chen A."/>
            <person name="Krypides N."/>
            <person name="Mavromatis K."/>
            <person name="Markowitz V."/>
            <person name="Szeto E."/>
            <person name="Ivanova N."/>
            <person name="Mikhailova N."/>
            <person name="Ovchinnikova G."/>
            <person name="Pagani I."/>
            <person name="Pati A."/>
            <person name="Goodwin L."/>
            <person name="Peters L."/>
            <person name="Pitluck S."/>
            <person name="Woyke T."/>
            <person name="Kerfeld C."/>
        </authorList>
    </citation>
    <scope>NUCLEOTIDE SEQUENCE [LARGE SCALE GENOMIC DNA]</scope>
    <source>
        <strain evidence="2 3">PCC 6304</strain>
    </source>
</reference>
<dbReference type="InParanoid" id="K9TCA9"/>
<protein>
    <submittedName>
        <fullName evidence="2">Glycosyl transferase</fullName>
    </submittedName>
</protein>
<dbReference type="PANTHER" id="PTHR43630">
    <property type="entry name" value="POLY-BETA-1,6-N-ACETYL-D-GLUCOSAMINE SYNTHASE"/>
    <property type="match status" value="1"/>
</dbReference>
<dbReference type="Gene3D" id="3.90.550.10">
    <property type="entry name" value="Spore Coat Polysaccharide Biosynthesis Protein SpsA, Chain A"/>
    <property type="match status" value="1"/>
</dbReference>
<gene>
    <name evidence="2" type="ORF">Oscil6304_0307</name>
</gene>
<evidence type="ECO:0000313" key="2">
    <source>
        <dbReference type="EMBL" id="AFY80058.1"/>
    </source>
</evidence>
<dbReference type="Gene3D" id="1.25.40.10">
    <property type="entry name" value="Tetratricopeptide repeat domain"/>
    <property type="match status" value="1"/>
</dbReference>
<dbReference type="InterPro" id="IPR011990">
    <property type="entry name" value="TPR-like_helical_dom_sf"/>
</dbReference>
<proteinExistence type="predicted"/>
<dbReference type="OrthoDB" id="9785185at2"/>
<dbReference type="PANTHER" id="PTHR43630:SF2">
    <property type="entry name" value="GLYCOSYLTRANSFERASE"/>
    <property type="match status" value="1"/>
</dbReference>